<evidence type="ECO:0000256" key="4">
    <source>
        <dbReference type="ARBA" id="ARBA00022723"/>
    </source>
</evidence>
<accession>A0A7W4LJK8</accession>
<proteinExistence type="predicted"/>
<keyword evidence="2" id="KW-1003">Cell membrane</keyword>
<evidence type="ECO:0000256" key="6">
    <source>
        <dbReference type="ARBA" id="ARBA00023002"/>
    </source>
</evidence>
<evidence type="ECO:0000256" key="9">
    <source>
        <dbReference type="ARBA" id="ARBA00023136"/>
    </source>
</evidence>
<keyword evidence="9 12" id="KW-0472">Membrane</keyword>
<dbReference type="GO" id="GO:0016491">
    <property type="term" value="F:oxidoreductase activity"/>
    <property type="evidence" value="ECO:0007669"/>
    <property type="project" value="UniProtKB-KW"/>
</dbReference>
<organism evidence="13 14">
    <name type="scientific">Aquipseudomonas ullengensis</name>
    <dbReference type="NCBI Taxonomy" id="2759166"/>
    <lineage>
        <taxon>Bacteria</taxon>
        <taxon>Pseudomonadati</taxon>
        <taxon>Pseudomonadota</taxon>
        <taxon>Gammaproteobacteria</taxon>
        <taxon>Pseudomonadales</taxon>
        <taxon>Pseudomonadaceae</taxon>
        <taxon>Aquipseudomonas</taxon>
    </lineage>
</organism>
<reference evidence="13 14" key="1">
    <citation type="submission" date="2020-08" db="EMBL/GenBank/DDBJ databases">
        <authorList>
            <person name="Kim C.M."/>
        </authorList>
    </citation>
    <scope>NUCLEOTIDE SEQUENCE [LARGE SCALE GENOMIC DNA]</scope>
    <source>
        <strain evidence="13 14">UL070</strain>
    </source>
</reference>
<dbReference type="InterPro" id="IPR050450">
    <property type="entry name" value="COX15/CtaA_HemeA_synthase"/>
</dbReference>
<feature type="transmembrane region" description="Helical" evidence="12">
    <location>
        <begin position="80"/>
        <end position="100"/>
    </location>
</feature>
<feature type="transmembrane region" description="Helical" evidence="12">
    <location>
        <begin position="307"/>
        <end position="325"/>
    </location>
</feature>
<dbReference type="Pfam" id="PF02628">
    <property type="entry name" value="COX15-CtaA"/>
    <property type="match status" value="1"/>
</dbReference>
<keyword evidence="8" id="KW-0350">Heme biosynthesis</keyword>
<gene>
    <name evidence="13" type="ORF">H3H51_04975</name>
</gene>
<keyword evidence="7" id="KW-0408">Iron</keyword>
<evidence type="ECO:0000313" key="14">
    <source>
        <dbReference type="Proteomes" id="UP000542720"/>
    </source>
</evidence>
<keyword evidence="10" id="KW-1015">Disulfide bond</keyword>
<evidence type="ECO:0000256" key="7">
    <source>
        <dbReference type="ARBA" id="ARBA00023004"/>
    </source>
</evidence>
<protein>
    <submittedName>
        <fullName evidence="13">COX15/CtaA family protein</fullName>
    </submittedName>
</protein>
<comment type="subcellular location">
    <subcellularLocation>
        <location evidence="1">Membrane</location>
        <topology evidence="1">Multi-pass membrane protein</topology>
    </subcellularLocation>
</comment>
<dbReference type="AlphaFoldDB" id="A0A7W4LJK8"/>
<feature type="transmembrane region" description="Helical" evidence="12">
    <location>
        <begin position="142"/>
        <end position="163"/>
    </location>
</feature>
<feature type="transmembrane region" description="Helical" evidence="12">
    <location>
        <begin position="175"/>
        <end position="196"/>
    </location>
</feature>
<feature type="transmembrane region" description="Helical" evidence="12">
    <location>
        <begin position="12"/>
        <end position="32"/>
    </location>
</feature>
<keyword evidence="14" id="KW-1185">Reference proteome</keyword>
<dbReference type="Proteomes" id="UP000542720">
    <property type="component" value="Unassembled WGS sequence"/>
</dbReference>
<keyword evidence="6" id="KW-0560">Oxidoreductase</keyword>
<dbReference type="RefSeq" id="WP_183087894.1">
    <property type="nucleotide sequence ID" value="NZ_JACJUD010000001.1"/>
</dbReference>
<comment type="caution">
    <text evidence="13">The sequence shown here is derived from an EMBL/GenBank/DDBJ whole genome shotgun (WGS) entry which is preliminary data.</text>
</comment>
<evidence type="ECO:0000256" key="12">
    <source>
        <dbReference type="SAM" id="Phobius"/>
    </source>
</evidence>
<feature type="transmembrane region" description="Helical" evidence="12">
    <location>
        <begin position="250"/>
        <end position="268"/>
    </location>
</feature>
<feature type="transmembrane region" description="Helical" evidence="12">
    <location>
        <begin position="280"/>
        <end position="301"/>
    </location>
</feature>
<evidence type="ECO:0000256" key="11">
    <source>
        <dbReference type="ARBA" id="ARBA00023444"/>
    </source>
</evidence>
<dbReference type="PANTHER" id="PTHR35457">
    <property type="entry name" value="HEME A SYNTHASE"/>
    <property type="match status" value="1"/>
</dbReference>
<evidence type="ECO:0000256" key="8">
    <source>
        <dbReference type="ARBA" id="ARBA00023133"/>
    </source>
</evidence>
<evidence type="ECO:0000256" key="10">
    <source>
        <dbReference type="ARBA" id="ARBA00023157"/>
    </source>
</evidence>
<comment type="pathway">
    <text evidence="11">Porphyrin-containing compound metabolism.</text>
</comment>
<feature type="transmembrane region" description="Helical" evidence="12">
    <location>
        <begin position="112"/>
        <end position="136"/>
    </location>
</feature>
<keyword evidence="5 12" id="KW-1133">Transmembrane helix</keyword>
<dbReference type="InterPro" id="IPR003780">
    <property type="entry name" value="COX15/CtaA_fam"/>
</dbReference>
<dbReference type="GO" id="GO:0016020">
    <property type="term" value="C:membrane"/>
    <property type="evidence" value="ECO:0007669"/>
    <property type="project" value="UniProtKB-SubCell"/>
</dbReference>
<dbReference type="GO" id="GO:0006784">
    <property type="term" value="P:heme A biosynthetic process"/>
    <property type="evidence" value="ECO:0007669"/>
    <property type="project" value="InterPro"/>
</dbReference>
<name>A0A7W4LJK8_9GAMM</name>
<evidence type="ECO:0000313" key="13">
    <source>
        <dbReference type="EMBL" id="MBB2494364.1"/>
    </source>
</evidence>
<dbReference type="EMBL" id="JACJUD010000001">
    <property type="protein sequence ID" value="MBB2494364.1"/>
    <property type="molecule type" value="Genomic_DNA"/>
</dbReference>
<evidence type="ECO:0000256" key="1">
    <source>
        <dbReference type="ARBA" id="ARBA00004141"/>
    </source>
</evidence>
<keyword evidence="3 12" id="KW-0812">Transmembrane</keyword>
<evidence type="ECO:0000256" key="2">
    <source>
        <dbReference type="ARBA" id="ARBA00022475"/>
    </source>
</evidence>
<dbReference type="PANTHER" id="PTHR35457:SF1">
    <property type="entry name" value="HEME A SYNTHASE"/>
    <property type="match status" value="1"/>
</dbReference>
<dbReference type="GO" id="GO:0046872">
    <property type="term" value="F:metal ion binding"/>
    <property type="evidence" value="ECO:0007669"/>
    <property type="project" value="UniProtKB-KW"/>
</dbReference>
<evidence type="ECO:0000256" key="3">
    <source>
        <dbReference type="ARBA" id="ARBA00022692"/>
    </source>
</evidence>
<sequence length="353" mass="37383">MTERNARPGFRLAVLATLLAVVVVLLGAYTRLTHAGLGCPDWPGCYGFISVPQSEAQLAHAEANFPHAPVEAQKGWNEMIHRYFAGGLGLLILAMAVQALRRRNEAQRPLKLPLLLLGVVIAQAAFGMWTVTLQLWPQVVTAHLLGGFTTLALLFLLSLRLSGRFAVLPAIPASLRWLAGLALAAVVGQVALGGWVSSNYAAVACVDLPTCHGQWWPTTDFANGFHLTQHIGPNYLGGQLDSDARTAIHLTHRLGAVLVTVLLLLLAWRLRAAAQGKLAGLLLLALVLQISLGVSNVLLHLPLAVAVAHNGGGAALLLTLVLINYRLRAVAPSRVAEDSRAALAPAGLAQAGK</sequence>
<evidence type="ECO:0000256" key="5">
    <source>
        <dbReference type="ARBA" id="ARBA00022989"/>
    </source>
</evidence>
<keyword evidence="4" id="KW-0479">Metal-binding</keyword>